<accession>A0ABY7WDE1</accession>
<name>A0ABY7WDE1_9SPHI</name>
<evidence type="ECO:0000313" key="1">
    <source>
        <dbReference type="EMBL" id="WDF67671.1"/>
    </source>
</evidence>
<evidence type="ECO:0008006" key="3">
    <source>
        <dbReference type="Google" id="ProtNLM"/>
    </source>
</evidence>
<proteinExistence type="predicted"/>
<gene>
    <name evidence="1" type="ORF">PQ465_15325</name>
</gene>
<sequence>MLISKFSLLKRSMYVVTCGVALIVCMLSCNRPSADQFFQTTILNTNILHEFASEQFTKTLWSTTASYPDDTSGNENVKEAQQIVEAKIAYIEQTISRIEAMTPPDEEAEVIKEKSLDLYRFALPVYKNEYTAIAVRCDEKGAEEEIQKLGNEVVEKYAAGFEDRYDQLLLLGKAYAEEHSLNVQFGN</sequence>
<evidence type="ECO:0000313" key="2">
    <source>
        <dbReference type="Proteomes" id="UP001221558"/>
    </source>
</evidence>
<dbReference type="EMBL" id="CP117880">
    <property type="protein sequence ID" value="WDF67671.1"/>
    <property type="molecule type" value="Genomic_DNA"/>
</dbReference>
<reference evidence="1 2" key="1">
    <citation type="submission" date="2023-02" db="EMBL/GenBank/DDBJ databases">
        <title>Genome sequence of Sphingobacterium sp. KACC 22765.</title>
        <authorList>
            <person name="Kim S."/>
            <person name="Heo J."/>
            <person name="Kwon S.-W."/>
        </authorList>
    </citation>
    <scope>NUCLEOTIDE SEQUENCE [LARGE SCALE GENOMIC DNA]</scope>
    <source>
        <strain evidence="1 2">KACC 22765</strain>
    </source>
</reference>
<dbReference type="Proteomes" id="UP001221558">
    <property type="component" value="Chromosome"/>
</dbReference>
<organism evidence="1 2">
    <name type="scientific">Sphingobacterium oryzagri</name>
    <dbReference type="NCBI Taxonomy" id="3025669"/>
    <lineage>
        <taxon>Bacteria</taxon>
        <taxon>Pseudomonadati</taxon>
        <taxon>Bacteroidota</taxon>
        <taxon>Sphingobacteriia</taxon>
        <taxon>Sphingobacteriales</taxon>
        <taxon>Sphingobacteriaceae</taxon>
        <taxon>Sphingobacterium</taxon>
    </lineage>
</organism>
<dbReference type="RefSeq" id="WP_274266398.1">
    <property type="nucleotide sequence ID" value="NZ_CP117880.1"/>
</dbReference>
<protein>
    <recommendedName>
        <fullName evidence="3">DUF4142 domain-containing protein</fullName>
    </recommendedName>
</protein>
<keyword evidence="2" id="KW-1185">Reference proteome</keyword>